<dbReference type="InterPro" id="IPR006660">
    <property type="entry name" value="Arsenate_reductase-like"/>
</dbReference>
<dbReference type="InterPro" id="IPR036249">
    <property type="entry name" value="Thioredoxin-like_sf"/>
</dbReference>
<protein>
    <recommendedName>
        <fullName evidence="5">ArsC family transcriptional regulator</fullName>
    </recommendedName>
</protein>
<evidence type="ECO:0000313" key="4">
    <source>
        <dbReference type="Proteomes" id="UP000050454"/>
    </source>
</evidence>
<name>A0A0N8H9M8_9BACT</name>
<evidence type="ECO:0000256" key="2">
    <source>
        <dbReference type="PROSITE-ProRule" id="PRU01282"/>
    </source>
</evidence>
<evidence type="ECO:0000256" key="1">
    <source>
        <dbReference type="ARBA" id="ARBA00007198"/>
    </source>
</evidence>
<dbReference type="Pfam" id="PF03960">
    <property type="entry name" value="ArsC"/>
    <property type="match status" value="1"/>
</dbReference>
<evidence type="ECO:0000313" key="3">
    <source>
        <dbReference type="EMBL" id="KPM47812.1"/>
    </source>
</evidence>
<dbReference type="OrthoDB" id="9794155at2"/>
<dbReference type="Gene3D" id="3.40.30.10">
    <property type="entry name" value="Glutaredoxin"/>
    <property type="match status" value="1"/>
</dbReference>
<dbReference type="PANTHER" id="PTHR30041">
    <property type="entry name" value="ARSENATE REDUCTASE"/>
    <property type="match status" value="1"/>
</dbReference>
<dbReference type="Proteomes" id="UP000050454">
    <property type="component" value="Unassembled WGS sequence"/>
</dbReference>
<comment type="caution">
    <text evidence="3">The sequence shown here is derived from an EMBL/GenBank/DDBJ whole genome shotgun (WGS) entry which is preliminary data.</text>
</comment>
<proteinExistence type="inferred from homology"/>
<dbReference type="SUPFAM" id="SSF52833">
    <property type="entry name" value="Thioredoxin-like"/>
    <property type="match status" value="1"/>
</dbReference>
<dbReference type="EMBL" id="LGTQ01000009">
    <property type="protein sequence ID" value="KPM47812.1"/>
    <property type="molecule type" value="Genomic_DNA"/>
</dbReference>
<gene>
    <name evidence="3" type="ORF">AFM12_11185</name>
</gene>
<comment type="similarity">
    <text evidence="1 2">Belongs to the ArsC family.</text>
</comment>
<dbReference type="RefSeq" id="WP_055148207.1">
    <property type="nucleotide sequence ID" value="NZ_JXSZ01000009.1"/>
</dbReference>
<dbReference type="STRING" id="1605367.AFM12_11185"/>
<organism evidence="3 4">
    <name type="scientific">Jiulongibacter sediminis</name>
    <dbReference type="NCBI Taxonomy" id="1605367"/>
    <lineage>
        <taxon>Bacteria</taxon>
        <taxon>Pseudomonadati</taxon>
        <taxon>Bacteroidota</taxon>
        <taxon>Cytophagia</taxon>
        <taxon>Cytophagales</taxon>
        <taxon>Leadbetterellaceae</taxon>
        <taxon>Jiulongibacter</taxon>
    </lineage>
</organism>
<dbReference type="PANTHER" id="PTHR30041:SF8">
    <property type="entry name" value="PROTEIN YFFB"/>
    <property type="match status" value="1"/>
</dbReference>
<evidence type="ECO:0008006" key="5">
    <source>
        <dbReference type="Google" id="ProtNLM"/>
    </source>
</evidence>
<dbReference type="PATRIC" id="fig|1605367.3.peg.3629"/>
<keyword evidence="4" id="KW-1185">Reference proteome</keyword>
<dbReference type="AlphaFoldDB" id="A0A0N8H9M8"/>
<accession>A0A0N8H9M8</accession>
<dbReference type="PROSITE" id="PS51353">
    <property type="entry name" value="ARSC"/>
    <property type="match status" value="1"/>
</dbReference>
<reference evidence="3 4" key="1">
    <citation type="submission" date="2015-07" db="EMBL/GenBank/DDBJ databases">
        <title>The draft genome sequence of Leadbetterella sp. JN14-9.</title>
        <authorList>
            <person name="Liu Y."/>
            <person name="Du J."/>
            <person name="Shao Z."/>
        </authorList>
    </citation>
    <scope>NUCLEOTIDE SEQUENCE [LARGE SCALE GENOMIC DNA]</scope>
    <source>
        <strain evidence="3 4">JN14-9</strain>
    </source>
</reference>
<dbReference type="NCBIfam" id="TIGR01617">
    <property type="entry name" value="arsC_related"/>
    <property type="match status" value="1"/>
</dbReference>
<dbReference type="InterPro" id="IPR006504">
    <property type="entry name" value="Tscrpt_reg_Spx/MgsR"/>
</dbReference>
<sequence length="117" mass="13401">MSISVYGIKNCNTMKKAFDWLAAKGLSYDFHDYKKAGISDEKIAEWMEQVEPAKLINNRGTTFRKFSDEMKANFKDAAVAKEMMLENQSVIKRPIIEKDGKVVVMGFDDEEYSKVFA</sequence>